<organism evidence="2 3">
    <name type="scientific">Oikopleura dioica</name>
    <name type="common">Tunicate</name>
    <dbReference type="NCBI Taxonomy" id="34765"/>
    <lineage>
        <taxon>Eukaryota</taxon>
        <taxon>Metazoa</taxon>
        <taxon>Chordata</taxon>
        <taxon>Tunicata</taxon>
        <taxon>Appendicularia</taxon>
        <taxon>Copelata</taxon>
        <taxon>Oikopleuridae</taxon>
        <taxon>Oikopleura</taxon>
    </lineage>
</organism>
<evidence type="ECO:0000313" key="3">
    <source>
        <dbReference type="Proteomes" id="UP001158576"/>
    </source>
</evidence>
<feature type="region of interest" description="Disordered" evidence="1">
    <location>
        <begin position="241"/>
        <end position="300"/>
    </location>
</feature>
<name>A0ABN7SQ58_OIKDI</name>
<dbReference type="EMBL" id="OU015566">
    <property type="protein sequence ID" value="CAG5105454.1"/>
    <property type="molecule type" value="Genomic_DNA"/>
</dbReference>
<sequence length="300" mass="34872">MQRERERREAVRMNQENIRTEKSNGTIYQPFLCNVDLRNCDIFPQFIVRSDGNMYRFNIAGSYSDTTYKTSCDGIRPDGESCLATMTIEIPSTHDVEWLVKPSKEVIDKTRYTIKWEVSERHTCVPVAMPEFESPEYRRVRLIGNPQRLRVRDYFSSDSSEETDSESETESDSGHGDDGTSSSLDAFFERPPGYTRDDLPEELRGRRYNVFNMMASDGLRRIDPSPDRLLEDRVISIEAQMRERQYVQETDSEPEEEEVTEDEMEYTDESDEEEPLDTDDDDDNSVNGDESVPIYSDLFN</sequence>
<evidence type="ECO:0000256" key="1">
    <source>
        <dbReference type="SAM" id="MobiDB-lite"/>
    </source>
</evidence>
<proteinExistence type="predicted"/>
<evidence type="ECO:0000313" key="2">
    <source>
        <dbReference type="EMBL" id="CAG5105454.1"/>
    </source>
</evidence>
<accession>A0ABN7SQ58</accession>
<protein>
    <submittedName>
        <fullName evidence="2">Oidioi.mRNA.OKI2018_I69.chr1.g2139.t1.cds</fullName>
    </submittedName>
</protein>
<dbReference type="Proteomes" id="UP001158576">
    <property type="component" value="Chromosome 1"/>
</dbReference>
<feature type="compositionally biased region" description="Acidic residues" evidence="1">
    <location>
        <begin position="159"/>
        <end position="171"/>
    </location>
</feature>
<feature type="compositionally biased region" description="Acidic residues" evidence="1">
    <location>
        <begin position="250"/>
        <end position="284"/>
    </location>
</feature>
<gene>
    <name evidence="2" type="ORF">OKIOD_LOCUS10904</name>
</gene>
<keyword evidence="3" id="KW-1185">Reference proteome</keyword>
<reference evidence="2 3" key="1">
    <citation type="submission" date="2021-04" db="EMBL/GenBank/DDBJ databases">
        <authorList>
            <person name="Bliznina A."/>
        </authorList>
    </citation>
    <scope>NUCLEOTIDE SEQUENCE [LARGE SCALE GENOMIC DNA]</scope>
</reference>
<feature type="region of interest" description="Disordered" evidence="1">
    <location>
        <begin position="153"/>
        <end position="201"/>
    </location>
</feature>